<dbReference type="AlphaFoldDB" id="A0A8X6JDG7"/>
<dbReference type="PANTHER" id="PTHR33327">
    <property type="entry name" value="ENDONUCLEASE"/>
    <property type="match status" value="1"/>
</dbReference>
<comment type="caution">
    <text evidence="1">The sequence shown here is derived from an EMBL/GenBank/DDBJ whole genome shotgun (WGS) entry which is preliminary data.</text>
</comment>
<dbReference type="Proteomes" id="UP000887116">
    <property type="component" value="Unassembled WGS sequence"/>
</dbReference>
<keyword evidence="2" id="KW-1185">Reference proteome</keyword>
<gene>
    <name evidence="1" type="primary">NCL1_15185</name>
    <name evidence="1" type="ORF">TNCT_133891</name>
</gene>
<accession>A0A8X6JDG7</accession>
<dbReference type="PANTHER" id="PTHR33327:SF3">
    <property type="entry name" value="RNA-DIRECTED DNA POLYMERASE"/>
    <property type="match status" value="1"/>
</dbReference>
<organism evidence="1 2">
    <name type="scientific">Trichonephila clavata</name>
    <name type="common">Joro spider</name>
    <name type="synonym">Nephila clavata</name>
    <dbReference type="NCBI Taxonomy" id="2740835"/>
    <lineage>
        <taxon>Eukaryota</taxon>
        <taxon>Metazoa</taxon>
        <taxon>Ecdysozoa</taxon>
        <taxon>Arthropoda</taxon>
        <taxon>Chelicerata</taxon>
        <taxon>Arachnida</taxon>
        <taxon>Araneae</taxon>
        <taxon>Araneomorphae</taxon>
        <taxon>Entelegynae</taxon>
        <taxon>Araneoidea</taxon>
        <taxon>Nephilidae</taxon>
        <taxon>Trichonephila</taxon>
    </lineage>
</organism>
<proteinExistence type="predicted"/>
<protein>
    <submittedName>
        <fullName evidence="1">Uncharacterized protein</fullName>
    </submittedName>
</protein>
<dbReference type="EMBL" id="BMAO01029382">
    <property type="protein sequence ID" value="GFR31275.1"/>
    <property type="molecule type" value="Genomic_DNA"/>
</dbReference>
<name>A0A8X6JDG7_TRICU</name>
<sequence>METNNQPNLAVNSNTNQKKIPSEPFLIAFDPENGMRIEAWLEYFNNACKISNKDNDWKMLNISKYLKGSALTHYVNSCLNISNFDDLCNILIENFLKPNIVNLSDFSQHQLRNNLDEYFHQKLNYGRELGLSPQLILEGLTDGMPTNIKQLMTINPPTSPTEWLKLTRIKDFINNPDEKDKIKSESKMDTLKSLRIKLSDIRNEYYAVVTSESDLEPLELEILDLEDDCEDIQSDILNSVSDLVLKQPENGKYDALKKRLIEVHSESEDSKIRILLQGLELGDQWPSQLLTRMRSLAGDNVGKPLLKSLWLGRLPNGTQTILAALNENLDQLATVADKINDLTFPQGINSVAATSKNKTAQLE</sequence>
<evidence type="ECO:0000313" key="1">
    <source>
        <dbReference type="EMBL" id="GFR31275.1"/>
    </source>
</evidence>
<evidence type="ECO:0000313" key="2">
    <source>
        <dbReference type="Proteomes" id="UP000887116"/>
    </source>
</evidence>
<reference evidence="1" key="1">
    <citation type="submission" date="2020-07" db="EMBL/GenBank/DDBJ databases">
        <title>Multicomponent nature underlies the extraordinary mechanical properties of spider dragline silk.</title>
        <authorList>
            <person name="Kono N."/>
            <person name="Nakamura H."/>
            <person name="Mori M."/>
            <person name="Yoshida Y."/>
            <person name="Ohtoshi R."/>
            <person name="Malay A.D."/>
            <person name="Moran D.A.P."/>
            <person name="Tomita M."/>
            <person name="Numata K."/>
            <person name="Arakawa K."/>
        </authorList>
    </citation>
    <scope>NUCLEOTIDE SEQUENCE</scope>
</reference>